<name>A0ABP6T6F4_9ACTN</name>
<keyword evidence="4" id="KW-0597">Phosphoprotein</keyword>
<evidence type="ECO:0000259" key="10">
    <source>
        <dbReference type="PROSITE" id="PS50112"/>
    </source>
</evidence>
<dbReference type="InterPro" id="IPR013767">
    <property type="entry name" value="PAS_fold"/>
</dbReference>
<dbReference type="PRINTS" id="PR00344">
    <property type="entry name" value="BCTRLSENSOR"/>
</dbReference>
<dbReference type="Gene3D" id="3.30.450.40">
    <property type="match status" value="2"/>
</dbReference>
<gene>
    <name evidence="11" type="ORF">GCM10020369_56240</name>
</gene>
<dbReference type="SUPFAM" id="SSF55781">
    <property type="entry name" value="GAF domain-like"/>
    <property type="match status" value="2"/>
</dbReference>
<feature type="domain" description="Histidine kinase" evidence="9">
    <location>
        <begin position="614"/>
        <end position="830"/>
    </location>
</feature>
<evidence type="ECO:0000313" key="12">
    <source>
        <dbReference type="Proteomes" id="UP001501676"/>
    </source>
</evidence>
<dbReference type="Gene3D" id="1.10.287.130">
    <property type="match status" value="1"/>
</dbReference>
<dbReference type="Pfam" id="PF01590">
    <property type="entry name" value="GAF"/>
    <property type="match status" value="1"/>
</dbReference>
<evidence type="ECO:0000313" key="11">
    <source>
        <dbReference type="EMBL" id="GAA3392882.1"/>
    </source>
</evidence>
<dbReference type="Pfam" id="PF13185">
    <property type="entry name" value="GAF_2"/>
    <property type="match status" value="1"/>
</dbReference>
<dbReference type="SUPFAM" id="SSF55874">
    <property type="entry name" value="ATPase domain of HSP90 chaperone/DNA topoisomerase II/histidine kinase"/>
    <property type="match status" value="1"/>
</dbReference>
<evidence type="ECO:0000256" key="3">
    <source>
        <dbReference type="ARBA" id="ARBA00012438"/>
    </source>
</evidence>
<dbReference type="SMART" id="SM00388">
    <property type="entry name" value="HisKA"/>
    <property type="match status" value="1"/>
</dbReference>
<dbReference type="CDD" id="cd00082">
    <property type="entry name" value="HisKA"/>
    <property type="match status" value="1"/>
</dbReference>
<dbReference type="PROSITE" id="PS50109">
    <property type="entry name" value="HIS_KIN"/>
    <property type="match status" value="1"/>
</dbReference>
<keyword evidence="5" id="KW-0808">Transferase</keyword>
<dbReference type="Pfam" id="PF00989">
    <property type="entry name" value="PAS"/>
    <property type="match status" value="2"/>
</dbReference>
<dbReference type="InterPro" id="IPR036890">
    <property type="entry name" value="HATPase_C_sf"/>
</dbReference>
<dbReference type="PANTHER" id="PTHR43047:SF72">
    <property type="entry name" value="OSMOSENSING HISTIDINE PROTEIN KINASE SLN1"/>
    <property type="match status" value="1"/>
</dbReference>
<dbReference type="PANTHER" id="PTHR43047">
    <property type="entry name" value="TWO-COMPONENT HISTIDINE PROTEIN KINASE"/>
    <property type="match status" value="1"/>
</dbReference>
<dbReference type="CDD" id="cd00075">
    <property type="entry name" value="HATPase"/>
    <property type="match status" value="1"/>
</dbReference>
<feature type="domain" description="PAS" evidence="10">
    <location>
        <begin position="304"/>
        <end position="340"/>
    </location>
</feature>
<dbReference type="InterPro" id="IPR029016">
    <property type="entry name" value="GAF-like_dom_sf"/>
</dbReference>
<dbReference type="SMART" id="SM00091">
    <property type="entry name" value="PAS"/>
    <property type="match status" value="2"/>
</dbReference>
<dbReference type="Pfam" id="PF00512">
    <property type="entry name" value="HisKA"/>
    <property type="match status" value="1"/>
</dbReference>
<evidence type="ECO:0000256" key="2">
    <source>
        <dbReference type="ARBA" id="ARBA00004236"/>
    </source>
</evidence>
<evidence type="ECO:0000256" key="6">
    <source>
        <dbReference type="ARBA" id="ARBA00022777"/>
    </source>
</evidence>
<proteinExistence type="predicted"/>
<dbReference type="SMART" id="SM00387">
    <property type="entry name" value="HATPase_c"/>
    <property type="match status" value="1"/>
</dbReference>
<evidence type="ECO:0000256" key="7">
    <source>
        <dbReference type="ARBA" id="ARBA00023012"/>
    </source>
</evidence>
<dbReference type="NCBIfam" id="TIGR00229">
    <property type="entry name" value="sensory_box"/>
    <property type="match status" value="1"/>
</dbReference>
<evidence type="ECO:0000256" key="1">
    <source>
        <dbReference type="ARBA" id="ARBA00000085"/>
    </source>
</evidence>
<dbReference type="InterPro" id="IPR000014">
    <property type="entry name" value="PAS"/>
</dbReference>
<keyword evidence="7" id="KW-0902">Two-component regulatory system</keyword>
<accession>A0ABP6T6F4</accession>
<reference evidence="12" key="1">
    <citation type="journal article" date="2019" name="Int. J. Syst. Evol. Microbiol.">
        <title>The Global Catalogue of Microorganisms (GCM) 10K type strain sequencing project: providing services to taxonomists for standard genome sequencing and annotation.</title>
        <authorList>
            <consortium name="The Broad Institute Genomics Platform"/>
            <consortium name="The Broad Institute Genome Sequencing Center for Infectious Disease"/>
            <person name="Wu L."/>
            <person name="Ma J."/>
        </authorList>
    </citation>
    <scope>NUCLEOTIDE SEQUENCE [LARGE SCALE GENOMIC DNA]</scope>
    <source>
        <strain evidence="12">JCM 9458</strain>
    </source>
</reference>
<dbReference type="Proteomes" id="UP001501676">
    <property type="component" value="Unassembled WGS sequence"/>
</dbReference>
<evidence type="ECO:0000256" key="5">
    <source>
        <dbReference type="ARBA" id="ARBA00022679"/>
    </source>
</evidence>
<dbReference type="Gene3D" id="3.30.450.20">
    <property type="entry name" value="PAS domain"/>
    <property type="match status" value="2"/>
</dbReference>
<keyword evidence="12" id="KW-1185">Reference proteome</keyword>
<dbReference type="SMART" id="SM00065">
    <property type="entry name" value="GAF"/>
    <property type="match status" value="2"/>
</dbReference>
<dbReference type="InterPro" id="IPR035965">
    <property type="entry name" value="PAS-like_dom_sf"/>
</dbReference>
<evidence type="ECO:0000256" key="8">
    <source>
        <dbReference type="SAM" id="MobiDB-lite"/>
    </source>
</evidence>
<feature type="domain" description="PAS" evidence="10">
    <location>
        <begin position="184"/>
        <end position="248"/>
    </location>
</feature>
<dbReference type="PROSITE" id="PS50112">
    <property type="entry name" value="PAS"/>
    <property type="match status" value="2"/>
</dbReference>
<dbReference type="InterPro" id="IPR003018">
    <property type="entry name" value="GAF"/>
</dbReference>
<comment type="caution">
    <text evidence="11">The sequence shown here is derived from an EMBL/GenBank/DDBJ whole genome shotgun (WGS) entry which is preliminary data.</text>
</comment>
<protein>
    <recommendedName>
        <fullName evidence="3">histidine kinase</fullName>
        <ecNumber evidence="3">2.7.13.3</ecNumber>
    </recommendedName>
</protein>
<dbReference type="EC" id="2.7.13.3" evidence="3"/>
<comment type="subcellular location">
    <subcellularLocation>
        <location evidence="2">Cell membrane</location>
    </subcellularLocation>
</comment>
<evidence type="ECO:0000259" key="9">
    <source>
        <dbReference type="PROSITE" id="PS50109"/>
    </source>
</evidence>
<sequence length="831" mass="87378">MNGMVVAHSAQEVAPDRLDAVRRAAPTLAGGPLAMDAVARLAAQVTAAPGGLVSLVGDEWDDFVGVHGMADDLVHSPRIAVADSLCRNVVATSASVVIGDTSTDPRSRDAAAVTDLSIGAYLGVPLRGYRDQVVGAVCAVSPQRRDWTPEQVAALTGVAETVSLLPGVAAVGAELTAGMLDAPHLLDALAEAFVAVDADGAVLAWNAAARTLFGWTVEEVLGRPLCEVLFPEIAPWFQETVRRASAGEHLAGEHRMLWATMRSGDQRPVDATLSVVPGRLGPVLCVMLLDLSDQVIAEADASRQKSLLRALLDSMDTPVYATDLHGRSLFANAAFQRMFGGPEAAPLPESLPSRISRDLLWHPDGTRLRPAEYPSVRACAGHHVRDVAIDLRVPGQPARHLMVNAEPMQLGGARLGAVVVLHDVTAQRRANRLDACDLAVHRALLAAPTIEAVAPRVVEAVGSALGWRRAELWLADPVGEVLRPTASWVGDDPDASQLPPPAPVGPGEDLPGAAGAAAAPVWVDDLSAETEIPGLRVPDPRLRTGLAVPVGATGPAGHVVGALALYTDVCDPDRDAVVAHLAGIAAYLGQYLERRRTEELALELARTKDEYLALVGHELRTPLTSIATYVQLLADAPEAWAADGPQLLAVIQRNTESLMAIIDDLLDLAGLESGHTALEPTDLDLAALVRDRAAAVAPAADRAGLTLTTEVPEALPLHGDEERLRQVLDNLLSNAVKYNRDGGSVTVRLTDRDATAVLTVADTGTGLPAHEQAQLFQQFFRSAAVQHGEVPGSGLGLVVTRAIVERHGGRITATDNAPGLVVTVELPVRDG</sequence>
<dbReference type="InterPro" id="IPR004358">
    <property type="entry name" value="Sig_transdc_His_kin-like_C"/>
</dbReference>
<dbReference type="InterPro" id="IPR003594">
    <property type="entry name" value="HATPase_dom"/>
</dbReference>
<dbReference type="Pfam" id="PF02518">
    <property type="entry name" value="HATPase_c"/>
    <property type="match status" value="1"/>
</dbReference>
<dbReference type="SUPFAM" id="SSF47384">
    <property type="entry name" value="Homodimeric domain of signal transducing histidine kinase"/>
    <property type="match status" value="1"/>
</dbReference>
<evidence type="ECO:0000256" key="4">
    <source>
        <dbReference type="ARBA" id="ARBA00022553"/>
    </source>
</evidence>
<dbReference type="InterPro" id="IPR003661">
    <property type="entry name" value="HisK_dim/P_dom"/>
</dbReference>
<dbReference type="CDD" id="cd00130">
    <property type="entry name" value="PAS"/>
    <property type="match status" value="2"/>
</dbReference>
<organism evidence="11 12">
    <name type="scientific">Cryptosporangium minutisporangium</name>
    <dbReference type="NCBI Taxonomy" id="113569"/>
    <lineage>
        <taxon>Bacteria</taxon>
        <taxon>Bacillati</taxon>
        <taxon>Actinomycetota</taxon>
        <taxon>Actinomycetes</taxon>
        <taxon>Cryptosporangiales</taxon>
        <taxon>Cryptosporangiaceae</taxon>
        <taxon>Cryptosporangium</taxon>
    </lineage>
</organism>
<dbReference type="InterPro" id="IPR005467">
    <property type="entry name" value="His_kinase_dom"/>
</dbReference>
<keyword evidence="6" id="KW-0418">Kinase</keyword>
<dbReference type="InterPro" id="IPR036097">
    <property type="entry name" value="HisK_dim/P_sf"/>
</dbReference>
<dbReference type="EMBL" id="BAAAYN010000040">
    <property type="protein sequence ID" value="GAA3392882.1"/>
    <property type="molecule type" value="Genomic_DNA"/>
</dbReference>
<dbReference type="SUPFAM" id="SSF55785">
    <property type="entry name" value="PYP-like sensor domain (PAS domain)"/>
    <property type="match status" value="2"/>
</dbReference>
<comment type="catalytic activity">
    <reaction evidence="1">
        <text>ATP + protein L-histidine = ADP + protein N-phospho-L-histidine.</text>
        <dbReference type="EC" id="2.7.13.3"/>
    </reaction>
</comment>
<dbReference type="Gene3D" id="3.30.565.10">
    <property type="entry name" value="Histidine kinase-like ATPase, C-terminal domain"/>
    <property type="match status" value="1"/>
</dbReference>
<feature type="region of interest" description="Disordered" evidence="8">
    <location>
        <begin position="485"/>
        <end position="513"/>
    </location>
</feature>